<evidence type="ECO:0000313" key="5">
    <source>
        <dbReference type="EMBL" id="PIL29927.1"/>
    </source>
</evidence>
<dbReference type="PANTHER" id="PTHR10353">
    <property type="entry name" value="GLYCOSYL HYDROLASE"/>
    <property type="match status" value="1"/>
</dbReference>
<dbReference type="Gene3D" id="3.20.20.80">
    <property type="entry name" value="Glycosidases"/>
    <property type="match status" value="1"/>
</dbReference>
<comment type="similarity">
    <text evidence="1 4">Belongs to the glycosyl hydrolase 1 family.</text>
</comment>
<reference evidence="5 6" key="1">
    <citation type="journal article" date="2015" name="Sci. Rep.">
        <title>Chromosome-level genome map provides insights into diverse defense mechanisms in the medicinal fungus Ganoderma sinense.</title>
        <authorList>
            <person name="Zhu Y."/>
            <person name="Xu J."/>
            <person name="Sun C."/>
            <person name="Zhou S."/>
            <person name="Xu H."/>
            <person name="Nelson D.R."/>
            <person name="Qian J."/>
            <person name="Song J."/>
            <person name="Luo H."/>
            <person name="Xiang L."/>
            <person name="Li Y."/>
            <person name="Xu Z."/>
            <person name="Ji A."/>
            <person name="Wang L."/>
            <person name="Lu S."/>
            <person name="Hayward A."/>
            <person name="Sun W."/>
            <person name="Li X."/>
            <person name="Schwartz D.C."/>
            <person name="Wang Y."/>
            <person name="Chen S."/>
        </authorList>
    </citation>
    <scope>NUCLEOTIDE SEQUENCE [LARGE SCALE GENOMIC DNA]</scope>
    <source>
        <strain evidence="5 6">ZZ0214-1</strain>
    </source>
</reference>
<evidence type="ECO:0000256" key="2">
    <source>
        <dbReference type="ARBA" id="ARBA00022801"/>
    </source>
</evidence>
<dbReference type="GO" id="GO:0005975">
    <property type="term" value="P:carbohydrate metabolic process"/>
    <property type="evidence" value="ECO:0007669"/>
    <property type="project" value="InterPro"/>
</dbReference>
<dbReference type="PROSITE" id="PS00653">
    <property type="entry name" value="GLYCOSYL_HYDROL_F1_2"/>
    <property type="match status" value="1"/>
</dbReference>
<evidence type="ECO:0000256" key="1">
    <source>
        <dbReference type="ARBA" id="ARBA00010838"/>
    </source>
</evidence>
<keyword evidence="2" id="KW-0378">Hydrolase</keyword>
<keyword evidence="6" id="KW-1185">Reference proteome</keyword>
<evidence type="ECO:0000313" key="6">
    <source>
        <dbReference type="Proteomes" id="UP000230002"/>
    </source>
</evidence>
<evidence type="ECO:0000256" key="3">
    <source>
        <dbReference type="ARBA" id="ARBA00023295"/>
    </source>
</evidence>
<evidence type="ECO:0008006" key="7">
    <source>
        <dbReference type="Google" id="ProtNLM"/>
    </source>
</evidence>
<dbReference type="AlphaFoldDB" id="A0A2G8S867"/>
<dbReference type="STRING" id="1077348.A0A2G8S867"/>
<comment type="caution">
    <text evidence="5">The sequence shown here is derived from an EMBL/GenBank/DDBJ whole genome shotgun (WGS) entry which is preliminary data.</text>
</comment>
<sequence length="560" mass="61347">MRTFVIEGSEQISEYDALAAGGAGGSFTVPNPELSGSCFLPSVLQVLSTVIAAVLLVPEFGGLARGAYVLDGRTLPDDFIFSCGTSAYQIEGATGSKAVGGKGVSIWDTYAHEKGKGHIAHDQDGDIAMDFYHTYPRDLPLFKKALGINQYDFTIAWTRILPNGTGTRANQAGLDFYRNVIQTTHENGMTAACTIYHWDLPQALQDKYGGWLSKQIVADFRNYAEVIMDGLGDLCDDWLSMNEPRTFCDEGYGPDPDNAPAIANGTFDTVLKCRHNALLAHAEAHEAFLERKAQGKVRGRFGIKIDGGPGVPMDATSAADRAAVERHHAFQFWEVSPLVHGTYNPTMRAALGARLPSFSAAETRKLAGSYDFVAFDAYTSGWVAALNASARRACTGEESEFWPECVENADTDHAGFLIGKPTQSSWNFRANDTIYTGLKYMYDNGVKAFTVGENGMAVIKEASLRREERVVDADRVDWYRSTFKNIKWVLDAGMPLIGVSFWSCIDNLEWADGYDSKFGLIDTEPGYNQTRSAKMSANYVKAVMAGQLDSAYPYFPQDGI</sequence>
<protein>
    <recommendedName>
        <fullName evidence="7">Glycoside hydrolase</fullName>
    </recommendedName>
</protein>
<dbReference type="GO" id="GO:0008422">
    <property type="term" value="F:beta-glucosidase activity"/>
    <property type="evidence" value="ECO:0007669"/>
    <property type="project" value="TreeGrafter"/>
</dbReference>
<gene>
    <name evidence="5" type="ORF">GSI_07837</name>
</gene>
<proteinExistence type="inferred from homology"/>
<dbReference type="OrthoDB" id="65569at2759"/>
<dbReference type="InterPro" id="IPR033132">
    <property type="entry name" value="GH_1_N_CS"/>
</dbReference>
<dbReference type="EMBL" id="AYKW01000017">
    <property type="protein sequence ID" value="PIL29927.1"/>
    <property type="molecule type" value="Genomic_DNA"/>
</dbReference>
<accession>A0A2G8S867</accession>
<name>A0A2G8S867_9APHY</name>
<dbReference type="Proteomes" id="UP000230002">
    <property type="component" value="Unassembled WGS sequence"/>
</dbReference>
<dbReference type="InterPro" id="IPR017853">
    <property type="entry name" value="GH"/>
</dbReference>
<dbReference type="SUPFAM" id="SSF51445">
    <property type="entry name" value="(Trans)glycosidases"/>
    <property type="match status" value="1"/>
</dbReference>
<dbReference type="Pfam" id="PF00232">
    <property type="entry name" value="Glyco_hydro_1"/>
    <property type="match status" value="1"/>
</dbReference>
<organism evidence="5 6">
    <name type="scientific">Ganoderma sinense ZZ0214-1</name>
    <dbReference type="NCBI Taxonomy" id="1077348"/>
    <lineage>
        <taxon>Eukaryota</taxon>
        <taxon>Fungi</taxon>
        <taxon>Dikarya</taxon>
        <taxon>Basidiomycota</taxon>
        <taxon>Agaricomycotina</taxon>
        <taxon>Agaricomycetes</taxon>
        <taxon>Polyporales</taxon>
        <taxon>Polyporaceae</taxon>
        <taxon>Ganoderma</taxon>
    </lineage>
</organism>
<keyword evidence="3" id="KW-0326">Glycosidase</keyword>
<dbReference type="PANTHER" id="PTHR10353:SF36">
    <property type="entry name" value="LP05116P"/>
    <property type="match status" value="1"/>
</dbReference>
<dbReference type="InterPro" id="IPR001360">
    <property type="entry name" value="Glyco_hydro_1"/>
</dbReference>
<evidence type="ECO:0000256" key="4">
    <source>
        <dbReference type="RuleBase" id="RU003690"/>
    </source>
</evidence>